<dbReference type="InterPro" id="IPR001138">
    <property type="entry name" value="Zn2Cys6_DnaBD"/>
</dbReference>
<dbReference type="AlphaFoldDB" id="A0A5C3NW99"/>
<dbReference type="Gene3D" id="4.10.240.10">
    <property type="entry name" value="Zn(2)-C6 fungal-type DNA-binding domain"/>
    <property type="match status" value="1"/>
</dbReference>
<proteinExistence type="predicted"/>
<dbReference type="Pfam" id="PF00172">
    <property type="entry name" value="Zn_clus"/>
    <property type="match status" value="1"/>
</dbReference>
<dbReference type="InParanoid" id="A0A5C3NW99"/>
<dbReference type="GO" id="GO:0008270">
    <property type="term" value="F:zinc ion binding"/>
    <property type="evidence" value="ECO:0007669"/>
    <property type="project" value="InterPro"/>
</dbReference>
<protein>
    <recommendedName>
        <fullName evidence="2">Zn(2)-C6 fungal-type domain-containing protein</fullName>
    </recommendedName>
</protein>
<keyword evidence="4" id="KW-1185">Reference proteome</keyword>
<dbReference type="SMART" id="SM00066">
    <property type="entry name" value="GAL4"/>
    <property type="match status" value="1"/>
</dbReference>
<dbReference type="EMBL" id="ML211577">
    <property type="protein sequence ID" value="TFK81645.1"/>
    <property type="molecule type" value="Genomic_DNA"/>
</dbReference>
<feature type="compositionally biased region" description="Low complexity" evidence="1">
    <location>
        <begin position="154"/>
        <end position="175"/>
    </location>
</feature>
<dbReference type="Proteomes" id="UP000308197">
    <property type="component" value="Unassembled WGS sequence"/>
</dbReference>
<feature type="region of interest" description="Disordered" evidence="1">
    <location>
        <begin position="152"/>
        <end position="184"/>
    </location>
</feature>
<accession>A0A5C3NW99</accession>
<evidence type="ECO:0000313" key="3">
    <source>
        <dbReference type="EMBL" id="TFK81645.1"/>
    </source>
</evidence>
<dbReference type="PROSITE" id="PS00463">
    <property type="entry name" value="ZN2_CY6_FUNGAL_1"/>
    <property type="match status" value="1"/>
</dbReference>
<sequence>MSYLNGLREHLIRSVLQDMPEGAEIDVSLLPTTACCVIDYPDGGCARIPMEAGGHAFALGSGMCTSMFLDTIFNEASVHATGTLTLPPKLPLSMAASEADQSRPSPASTSYFDASVKPKPACIQCHEARKKCEGGIPCNLCSRKGSVCAMRIKPNSSGSTPASSGSSSNPRYSAGQVSDARPLR</sequence>
<evidence type="ECO:0000259" key="2">
    <source>
        <dbReference type="PROSITE" id="PS00463"/>
    </source>
</evidence>
<gene>
    <name evidence="3" type="ORF">K466DRAFT_604330</name>
</gene>
<name>A0A5C3NW99_9APHY</name>
<dbReference type="SUPFAM" id="SSF57701">
    <property type="entry name" value="Zn2/Cys6 DNA-binding domain"/>
    <property type="match status" value="1"/>
</dbReference>
<organism evidence="3 4">
    <name type="scientific">Polyporus arcularius HHB13444</name>
    <dbReference type="NCBI Taxonomy" id="1314778"/>
    <lineage>
        <taxon>Eukaryota</taxon>
        <taxon>Fungi</taxon>
        <taxon>Dikarya</taxon>
        <taxon>Basidiomycota</taxon>
        <taxon>Agaricomycotina</taxon>
        <taxon>Agaricomycetes</taxon>
        <taxon>Polyporales</taxon>
        <taxon>Polyporaceae</taxon>
        <taxon>Polyporus</taxon>
    </lineage>
</organism>
<dbReference type="CDD" id="cd00067">
    <property type="entry name" value="GAL4"/>
    <property type="match status" value="1"/>
</dbReference>
<feature type="domain" description="Zn(2)-C6 fungal-type" evidence="2">
    <location>
        <begin position="121"/>
        <end position="148"/>
    </location>
</feature>
<dbReference type="GO" id="GO:0000981">
    <property type="term" value="F:DNA-binding transcription factor activity, RNA polymerase II-specific"/>
    <property type="evidence" value="ECO:0007669"/>
    <property type="project" value="InterPro"/>
</dbReference>
<dbReference type="InterPro" id="IPR036864">
    <property type="entry name" value="Zn2-C6_fun-type_DNA-bd_sf"/>
</dbReference>
<reference evidence="3 4" key="1">
    <citation type="journal article" date="2019" name="Nat. Ecol. Evol.">
        <title>Megaphylogeny resolves global patterns of mushroom evolution.</title>
        <authorList>
            <person name="Varga T."/>
            <person name="Krizsan K."/>
            <person name="Foldi C."/>
            <person name="Dima B."/>
            <person name="Sanchez-Garcia M."/>
            <person name="Sanchez-Ramirez S."/>
            <person name="Szollosi G.J."/>
            <person name="Szarkandi J.G."/>
            <person name="Papp V."/>
            <person name="Albert L."/>
            <person name="Andreopoulos W."/>
            <person name="Angelini C."/>
            <person name="Antonin V."/>
            <person name="Barry K.W."/>
            <person name="Bougher N.L."/>
            <person name="Buchanan P."/>
            <person name="Buyck B."/>
            <person name="Bense V."/>
            <person name="Catcheside P."/>
            <person name="Chovatia M."/>
            <person name="Cooper J."/>
            <person name="Damon W."/>
            <person name="Desjardin D."/>
            <person name="Finy P."/>
            <person name="Geml J."/>
            <person name="Haridas S."/>
            <person name="Hughes K."/>
            <person name="Justo A."/>
            <person name="Karasinski D."/>
            <person name="Kautmanova I."/>
            <person name="Kiss B."/>
            <person name="Kocsube S."/>
            <person name="Kotiranta H."/>
            <person name="LaButti K.M."/>
            <person name="Lechner B.E."/>
            <person name="Liimatainen K."/>
            <person name="Lipzen A."/>
            <person name="Lukacs Z."/>
            <person name="Mihaltcheva S."/>
            <person name="Morgado L.N."/>
            <person name="Niskanen T."/>
            <person name="Noordeloos M.E."/>
            <person name="Ohm R.A."/>
            <person name="Ortiz-Santana B."/>
            <person name="Ovrebo C."/>
            <person name="Racz N."/>
            <person name="Riley R."/>
            <person name="Savchenko A."/>
            <person name="Shiryaev A."/>
            <person name="Soop K."/>
            <person name="Spirin V."/>
            <person name="Szebenyi C."/>
            <person name="Tomsovsky M."/>
            <person name="Tulloss R.E."/>
            <person name="Uehling J."/>
            <person name="Grigoriev I.V."/>
            <person name="Vagvolgyi C."/>
            <person name="Papp T."/>
            <person name="Martin F.M."/>
            <person name="Miettinen O."/>
            <person name="Hibbett D.S."/>
            <person name="Nagy L.G."/>
        </authorList>
    </citation>
    <scope>NUCLEOTIDE SEQUENCE [LARGE SCALE GENOMIC DNA]</scope>
    <source>
        <strain evidence="3 4">HHB13444</strain>
    </source>
</reference>
<evidence type="ECO:0000256" key="1">
    <source>
        <dbReference type="SAM" id="MobiDB-lite"/>
    </source>
</evidence>
<evidence type="ECO:0000313" key="4">
    <source>
        <dbReference type="Proteomes" id="UP000308197"/>
    </source>
</evidence>